<sequence>MRAVPNKAWAKRVSSPNSIPNTAVAANVVALVTGTVREMGVWLRITKKVAEAERFMKKGMEYCQIERRVNQFLREESNLCCGDGVGVDLRAWSHKRAPRRMMALVAPHTRPTATIFSTSPIILFSLRHSGQSESYFYFT</sequence>
<evidence type="ECO:0000313" key="2">
    <source>
        <dbReference type="Proteomes" id="UP001459277"/>
    </source>
</evidence>
<dbReference type="EMBL" id="JAZDWU010000001">
    <property type="protein sequence ID" value="KAL0015547.1"/>
    <property type="molecule type" value="Genomic_DNA"/>
</dbReference>
<gene>
    <name evidence="1" type="ORF">SO802_002616</name>
</gene>
<reference evidence="1 2" key="1">
    <citation type="submission" date="2024-01" db="EMBL/GenBank/DDBJ databases">
        <title>A telomere-to-telomere, gap-free genome of sweet tea (Lithocarpus litseifolius).</title>
        <authorList>
            <person name="Zhou J."/>
        </authorList>
    </citation>
    <scope>NUCLEOTIDE SEQUENCE [LARGE SCALE GENOMIC DNA]</scope>
    <source>
        <strain evidence="1">Zhou-2022a</strain>
        <tissue evidence="1">Leaf</tissue>
    </source>
</reference>
<accession>A0AAW2DXQ3</accession>
<dbReference type="AlphaFoldDB" id="A0AAW2DXQ3"/>
<comment type="caution">
    <text evidence="1">The sequence shown here is derived from an EMBL/GenBank/DDBJ whole genome shotgun (WGS) entry which is preliminary data.</text>
</comment>
<name>A0AAW2DXQ3_9ROSI</name>
<evidence type="ECO:0000313" key="1">
    <source>
        <dbReference type="EMBL" id="KAL0015547.1"/>
    </source>
</evidence>
<protein>
    <submittedName>
        <fullName evidence="1">Uncharacterized protein</fullName>
    </submittedName>
</protein>
<organism evidence="1 2">
    <name type="scientific">Lithocarpus litseifolius</name>
    <dbReference type="NCBI Taxonomy" id="425828"/>
    <lineage>
        <taxon>Eukaryota</taxon>
        <taxon>Viridiplantae</taxon>
        <taxon>Streptophyta</taxon>
        <taxon>Embryophyta</taxon>
        <taxon>Tracheophyta</taxon>
        <taxon>Spermatophyta</taxon>
        <taxon>Magnoliopsida</taxon>
        <taxon>eudicotyledons</taxon>
        <taxon>Gunneridae</taxon>
        <taxon>Pentapetalae</taxon>
        <taxon>rosids</taxon>
        <taxon>fabids</taxon>
        <taxon>Fagales</taxon>
        <taxon>Fagaceae</taxon>
        <taxon>Lithocarpus</taxon>
    </lineage>
</organism>
<dbReference type="Proteomes" id="UP001459277">
    <property type="component" value="Unassembled WGS sequence"/>
</dbReference>
<keyword evidence="2" id="KW-1185">Reference proteome</keyword>
<proteinExistence type="predicted"/>